<dbReference type="FunFam" id="2.60.120.10:FF:000006">
    <property type="entry name" value="cAMP-dependent protein kinase type I-alpha regulatory subunit"/>
    <property type="match status" value="1"/>
</dbReference>
<keyword evidence="6 8" id="KW-0547">Nucleotide-binding</keyword>
<dbReference type="SUPFAM" id="SSF51206">
    <property type="entry name" value="cAMP-binding domain-like"/>
    <property type="match status" value="2"/>
</dbReference>
<dbReference type="InterPro" id="IPR000595">
    <property type="entry name" value="cNMP-bd_dom"/>
</dbReference>
<dbReference type="GO" id="GO:0034236">
    <property type="term" value="F:protein kinase A catalytic subunit binding"/>
    <property type="evidence" value="ECO:0007669"/>
    <property type="project" value="TreeGrafter"/>
</dbReference>
<dbReference type="GO" id="GO:0004862">
    <property type="term" value="F:cAMP-dependent protein kinase inhibitor activity"/>
    <property type="evidence" value="ECO:0007669"/>
    <property type="project" value="TreeGrafter"/>
</dbReference>
<dbReference type="Proteomes" id="UP000187209">
    <property type="component" value="Unassembled WGS sequence"/>
</dbReference>
<dbReference type="PROSITE" id="PS00889">
    <property type="entry name" value="CNMP_BINDING_2"/>
    <property type="match status" value="2"/>
</dbReference>
<dbReference type="PANTHER" id="PTHR11635:SF152">
    <property type="entry name" value="CAMP-DEPENDENT PROTEIN KINASE TYPE I REGULATORY SUBUNIT-RELATED"/>
    <property type="match status" value="1"/>
</dbReference>
<evidence type="ECO:0000256" key="5">
    <source>
        <dbReference type="ARBA" id="ARBA00022737"/>
    </source>
</evidence>
<evidence type="ECO:0000256" key="1">
    <source>
        <dbReference type="ARBA" id="ARBA00005753"/>
    </source>
</evidence>
<dbReference type="AlphaFoldDB" id="A0A1R2CT07"/>
<evidence type="ECO:0000256" key="4">
    <source>
        <dbReference type="ARBA" id="ARBA00022566"/>
    </source>
</evidence>
<feature type="binding site" evidence="8">
    <location>
        <position position="339"/>
    </location>
    <ligand>
        <name>3',5'-cyclic AMP</name>
        <dbReference type="ChEBI" id="CHEBI:58165"/>
        <label>2</label>
    </ligand>
</feature>
<evidence type="ECO:0000259" key="9">
    <source>
        <dbReference type="PROSITE" id="PS50042"/>
    </source>
</evidence>
<evidence type="ECO:0000256" key="2">
    <source>
        <dbReference type="ARBA" id="ARBA00020355"/>
    </source>
</evidence>
<comment type="similarity">
    <text evidence="1">Belongs to the cAMP-dependent kinase regulatory chain family.</text>
</comment>
<dbReference type="InterPro" id="IPR012198">
    <property type="entry name" value="cAMP_dep_PK_reg_su"/>
</dbReference>
<dbReference type="FunFam" id="2.60.120.10:FF:000039">
    <property type="entry name" value="cAMP-dependent protein kinase regulatory subunit"/>
    <property type="match status" value="1"/>
</dbReference>
<evidence type="ECO:0000256" key="8">
    <source>
        <dbReference type="PIRSR" id="PIRSR000548-1"/>
    </source>
</evidence>
<keyword evidence="5" id="KW-0677">Repeat</keyword>
<dbReference type="EMBL" id="MPUH01000067">
    <property type="protein sequence ID" value="OMJ92147.1"/>
    <property type="molecule type" value="Genomic_DNA"/>
</dbReference>
<accession>A0A1R2CT07</accession>
<evidence type="ECO:0000256" key="3">
    <source>
        <dbReference type="ARBA" id="ARBA00022553"/>
    </source>
</evidence>
<reference evidence="10 11" key="1">
    <citation type="submission" date="2016-11" db="EMBL/GenBank/DDBJ databases">
        <title>The macronuclear genome of Stentor coeruleus: a giant cell with tiny introns.</title>
        <authorList>
            <person name="Slabodnick M."/>
            <person name="Ruby J.G."/>
            <person name="Reiff S.B."/>
            <person name="Swart E.C."/>
            <person name="Gosai S."/>
            <person name="Prabakaran S."/>
            <person name="Witkowska E."/>
            <person name="Larue G.E."/>
            <person name="Fisher S."/>
            <person name="Freeman R.M."/>
            <person name="Gunawardena J."/>
            <person name="Chu W."/>
            <person name="Stover N.A."/>
            <person name="Gregory B.D."/>
            <person name="Nowacki M."/>
            <person name="Derisi J."/>
            <person name="Roy S.W."/>
            <person name="Marshall W.F."/>
            <person name="Sood P."/>
        </authorList>
    </citation>
    <scope>NUCLEOTIDE SEQUENCE [LARGE SCALE GENOMIC DNA]</scope>
    <source>
        <strain evidence="10">WM001</strain>
    </source>
</reference>
<dbReference type="PROSITE" id="PS00888">
    <property type="entry name" value="CNMP_BINDING_1"/>
    <property type="match status" value="2"/>
</dbReference>
<dbReference type="PRINTS" id="PR00103">
    <property type="entry name" value="CAMPKINASE"/>
</dbReference>
<feature type="binding site" evidence="8">
    <location>
        <position position="215"/>
    </location>
    <ligand>
        <name>3',5'-cyclic AMP</name>
        <dbReference type="ChEBI" id="CHEBI:58165"/>
        <label>1</label>
    </ligand>
</feature>
<dbReference type="CDD" id="cd00038">
    <property type="entry name" value="CAP_ED"/>
    <property type="match status" value="2"/>
</dbReference>
<dbReference type="GO" id="GO:0033554">
    <property type="term" value="P:cellular response to stress"/>
    <property type="evidence" value="ECO:0007669"/>
    <property type="project" value="UniProtKB-ARBA"/>
</dbReference>
<name>A0A1R2CT07_9CILI</name>
<keyword evidence="7 8" id="KW-0114">cAMP</keyword>
<gene>
    <name evidence="10" type="ORF">SteCoe_5136</name>
</gene>
<keyword evidence="11" id="KW-1185">Reference proteome</keyword>
<dbReference type="GO" id="GO:0005952">
    <property type="term" value="C:cAMP-dependent protein kinase complex"/>
    <property type="evidence" value="ECO:0007669"/>
    <property type="project" value="InterPro"/>
</dbReference>
<dbReference type="OrthoDB" id="417078at2759"/>
<feature type="binding site" evidence="8">
    <location>
        <position position="348"/>
    </location>
    <ligand>
        <name>3',5'-cyclic AMP</name>
        <dbReference type="ChEBI" id="CHEBI:58165"/>
        <label>2</label>
    </ligand>
</feature>
<evidence type="ECO:0000256" key="7">
    <source>
        <dbReference type="ARBA" id="ARBA00023149"/>
    </source>
</evidence>
<feature type="domain" description="Cyclic nucleotide-binding" evidence="9">
    <location>
        <begin position="268"/>
        <end position="389"/>
    </location>
</feature>
<dbReference type="Pfam" id="PF00027">
    <property type="entry name" value="cNMP_binding"/>
    <property type="match status" value="2"/>
</dbReference>
<dbReference type="GO" id="GO:0030552">
    <property type="term" value="F:cAMP binding"/>
    <property type="evidence" value="ECO:0007669"/>
    <property type="project" value="UniProtKB-KW"/>
</dbReference>
<dbReference type="InterPro" id="IPR050503">
    <property type="entry name" value="cAMP-dep_PK_reg_su-like"/>
</dbReference>
<dbReference type="PROSITE" id="PS50042">
    <property type="entry name" value="CNMP_BINDING_3"/>
    <property type="match status" value="2"/>
</dbReference>
<dbReference type="Gene3D" id="2.60.120.10">
    <property type="entry name" value="Jelly Rolls"/>
    <property type="match status" value="2"/>
</dbReference>
<dbReference type="InterPro" id="IPR018488">
    <property type="entry name" value="cNMP-bd_CS"/>
</dbReference>
<keyword evidence="4 8" id="KW-0116">cAMP-binding</keyword>
<protein>
    <recommendedName>
        <fullName evidence="2">cAMP-dependent protein kinase regulatory subunit</fullName>
    </recommendedName>
</protein>
<dbReference type="PANTHER" id="PTHR11635">
    <property type="entry name" value="CAMP-DEPENDENT PROTEIN KINASE REGULATORY CHAIN"/>
    <property type="match status" value="1"/>
</dbReference>
<evidence type="ECO:0000313" key="11">
    <source>
        <dbReference type="Proteomes" id="UP000187209"/>
    </source>
</evidence>
<keyword evidence="3" id="KW-0597">Phosphoprotein</keyword>
<evidence type="ECO:0000256" key="6">
    <source>
        <dbReference type="ARBA" id="ARBA00022741"/>
    </source>
</evidence>
<feature type="domain" description="Cyclic nucleotide-binding" evidence="9">
    <location>
        <begin position="144"/>
        <end position="265"/>
    </location>
</feature>
<organism evidence="10 11">
    <name type="scientific">Stentor coeruleus</name>
    <dbReference type="NCBI Taxonomy" id="5963"/>
    <lineage>
        <taxon>Eukaryota</taxon>
        <taxon>Sar</taxon>
        <taxon>Alveolata</taxon>
        <taxon>Ciliophora</taxon>
        <taxon>Postciliodesmatophora</taxon>
        <taxon>Heterotrichea</taxon>
        <taxon>Heterotrichida</taxon>
        <taxon>Stentoridae</taxon>
        <taxon>Stentor</taxon>
    </lineage>
</organism>
<proteinExistence type="inferred from homology"/>
<dbReference type="GO" id="GO:0005829">
    <property type="term" value="C:cytosol"/>
    <property type="evidence" value="ECO:0007669"/>
    <property type="project" value="TreeGrafter"/>
</dbReference>
<dbReference type="InterPro" id="IPR018490">
    <property type="entry name" value="cNMP-bd_dom_sf"/>
</dbReference>
<feature type="binding site" evidence="8">
    <location>
        <position position="224"/>
    </location>
    <ligand>
        <name>3',5'-cyclic AMP</name>
        <dbReference type="ChEBI" id="CHEBI:58165"/>
        <label>1</label>
    </ligand>
</feature>
<evidence type="ECO:0000313" key="10">
    <source>
        <dbReference type="EMBL" id="OMJ92147.1"/>
    </source>
</evidence>
<comment type="caution">
    <text evidence="10">The sequence shown here is derived from an EMBL/GenBank/DDBJ whole genome shotgun (WGS) entry which is preliminary data.</text>
</comment>
<dbReference type="PIRSF" id="PIRSF000548">
    <property type="entry name" value="PK_regulatory"/>
    <property type="match status" value="1"/>
</dbReference>
<sequence>MSYLSHQEYAKLKLQPLINELSISILSKLPSDIESFTLNWLISNQKPLLSIPEQEEFKHLKIELEKLKQGKEGEPEGISSSTSSDDDDYIEDHLIQLPSNKFRTSVSAEAYGQWNKRSDFKPRHIPKTNEQRQRIIEVIDKCFMFSSLEKIEKEVLILAFEEKRFAPGDKVIRQGDDGNELFVVDQGELSCSKVFPHETEERYLKNYTSGEAFGELALLYNVPRAASIVSVTESLCWVLDRDCFNNIVKDAARKKRETYESFLASVPLLKDIDNYEKTQMADALQTVNYVPNEYVIREGEWGDIFYLVEDGEAVATKTMKPGLPAIEVHQYGPGGYFGELALLKGAPRAANVIAKTPLKCAIMDRRAFKRLLGPLEDILKRNASEYEGYKF</sequence>
<dbReference type="SMART" id="SM00100">
    <property type="entry name" value="cNMP"/>
    <property type="match status" value="2"/>
</dbReference>
<dbReference type="InterPro" id="IPR014710">
    <property type="entry name" value="RmlC-like_jellyroll"/>
</dbReference>